<organism evidence="5 6">
    <name type="scientific">Candidatus Nomurabacteria bacterium RIFCSPLOWO2_01_FULL_33_17</name>
    <dbReference type="NCBI Taxonomy" id="1801764"/>
    <lineage>
        <taxon>Bacteria</taxon>
        <taxon>Candidatus Nomuraibacteriota</taxon>
    </lineage>
</organism>
<proteinExistence type="inferred from homology"/>
<evidence type="ECO:0000313" key="5">
    <source>
        <dbReference type="EMBL" id="OGI83961.1"/>
    </source>
</evidence>
<accession>A0A1F6WPZ9</accession>
<dbReference type="NCBIfam" id="TIGR00496">
    <property type="entry name" value="frr"/>
    <property type="match status" value="1"/>
</dbReference>
<feature type="compositionally biased region" description="Basic and acidic residues" evidence="3">
    <location>
        <begin position="135"/>
        <end position="152"/>
    </location>
</feature>
<comment type="similarity">
    <text evidence="1">Belongs to the RRF family.</text>
</comment>
<dbReference type="Gene3D" id="3.30.1360.40">
    <property type="match status" value="1"/>
</dbReference>
<gene>
    <name evidence="5" type="ORF">A2903_03010</name>
</gene>
<feature type="compositionally biased region" description="Basic and acidic residues" evidence="3">
    <location>
        <begin position="164"/>
        <end position="176"/>
    </location>
</feature>
<evidence type="ECO:0000256" key="2">
    <source>
        <dbReference type="ARBA" id="ARBA00022917"/>
    </source>
</evidence>
<dbReference type="STRING" id="1801764.A2903_03010"/>
<dbReference type="InterPro" id="IPR036191">
    <property type="entry name" value="RRF_sf"/>
</dbReference>
<feature type="compositionally biased region" description="Polar residues" evidence="3">
    <location>
        <begin position="154"/>
        <end position="163"/>
    </location>
</feature>
<dbReference type="AlphaFoldDB" id="A0A1F6WPZ9"/>
<dbReference type="PANTHER" id="PTHR20982:SF3">
    <property type="entry name" value="MITOCHONDRIAL RIBOSOME RECYCLING FACTOR PSEUDO 1"/>
    <property type="match status" value="1"/>
</dbReference>
<name>A0A1F6WPZ9_9BACT</name>
<feature type="domain" description="Ribosome recycling factor" evidence="4">
    <location>
        <begin position="17"/>
        <end position="173"/>
    </location>
</feature>
<dbReference type="InterPro" id="IPR023584">
    <property type="entry name" value="Ribosome_recyc_fac_dom"/>
</dbReference>
<dbReference type="Proteomes" id="UP000178184">
    <property type="component" value="Unassembled WGS sequence"/>
</dbReference>
<dbReference type="Pfam" id="PF01765">
    <property type="entry name" value="RRF"/>
    <property type="match status" value="1"/>
</dbReference>
<evidence type="ECO:0000256" key="1">
    <source>
        <dbReference type="ARBA" id="ARBA00005912"/>
    </source>
</evidence>
<reference evidence="5 6" key="1">
    <citation type="journal article" date="2016" name="Nat. Commun.">
        <title>Thousands of microbial genomes shed light on interconnected biogeochemical processes in an aquifer system.</title>
        <authorList>
            <person name="Anantharaman K."/>
            <person name="Brown C.T."/>
            <person name="Hug L.A."/>
            <person name="Sharon I."/>
            <person name="Castelle C.J."/>
            <person name="Probst A.J."/>
            <person name="Thomas B.C."/>
            <person name="Singh A."/>
            <person name="Wilkins M.J."/>
            <person name="Karaoz U."/>
            <person name="Brodie E.L."/>
            <person name="Williams K.H."/>
            <person name="Hubbard S.S."/>
            <person name="Banfield J.F."/>
        </authorList>
    </citation>
    <scope>NUCLEOTIDE SEQUENCE [LARGE SCALE GENOMIC DNA]</scope>
</reference>
<dbReference type="SUPFAM" id="SSF55194">
    <property type="entry name" value="Ribosome recycling factor, RRF"/>
    <property type="match status" value="1"/>
</dbReference>
<feature type="region of interest" description="Disordered" evidence="3">
    <location>
        <begin position="135"/>
        <end position="176"/>
    </location>
</feature>
<evidence type="ECO:0000259" key="4">
    <source>
        <dbReference type="Pfam" id="PF01765"/>
    </source>
</evidence>
<evidence type="ECO:0000256" key="3">
    <source>
        <dbReference type="SAM" id="MobiDB-lite"/>
    </source>
</evidence>
<evidence type="ECO:0000313" key="6">
    <source>
        <dbReference type="Proteomes" id="UP000178184"/>
    </source>
</evidence>
<dbReference type="PANTHER" id="PTHR20982">
    <property type="entry name" value="RIBOSOME RECYCLING FACTOR"/>
    <property type="match status" value="1"/>
</dbReference>
<dbReference type="Gene3D" id="1.10.132.20">
    <property type="entry name" value="Ribosome-recycling factor"/>
    <property type="match status" value="1"/>
</dbReference>
<dbReference type="GO" id="GO:0006412">
    <property type="term" value="P:translation"/>
    <property type="evidence" value="ECO:0007669"/>
    <property type="project" value="UniProtKB-KW"/>
</dbReference>
<dbReference type="GO" id="GO:0043023">
    <property type="term" value="F:ribosomal large subunit binding"/>
    <property type="evidence" value="ECO:0007669"/>
    <property type="project" value="TreeGrafter"/>
</dbReference>
<comment type="caution">
    <text evidence="5">The sequence shown here is derived from an EMBL/GenBank/DDBJ whole genome shotgun (WGS) entry which is preliminary data.</text>
</comment>
<dbReference type="InterPro" id="IPR002661">
    <property type="entry name" value="Ribosome_recyc_fac"/>
</dbReference>
<dbReference type="EMBL" id="MFUO01000015">
    <property type="protein sequence ID" value="OGI83961.1"/>
    <property type="molecule type" value="Genomic_DNA"/>
</dbReference>
<keyword evidence="2" id="KW-0648">Protein biosynthesis</keyword>
<sequence length="176" mass="20144">MSKETQEQFKKIEDWLNTEYQQIHSGRATPMVLDGIQVELYEMMQPIRNIASISIEDPKTIRIAPWDKNAVKAIEKSLTDSNLGLGVVADSDGIRLIFPALTTERRQQTVKILGQVHEEARIRVRKIRGDVMDSLKDLPEDEQRNTKDEIQKLVDNTNANLESISKKKEQEVMGNE</sequence>
<protein>
    <submittedName>
        <fullName evidence="5">Ribosome recycling factor</fullName>
    </submittedName>
</protein>
<dbReference type="FunFam" id="3.30.1360.40:FF:000001">
    <property type="entry name" value="Ribosome-recycling factor"/>
    <property type="match status" value="1"/>
</dbReference>